<name>A0A1G5RPT0_9FIRM</name>
<feature type="transmembrane region" description="Helical" evidence="6">
    <location>
        <begin position="495"/>
        <end position="513"/>
    </location>
</feature>
<feature type="transmembrane region" description="Helical" evidence="6">
    <location>
        <begin position="365"/>
        <end position="388"/>
    </location>
</feature>
<dbReference type="PANTHER" id="PTHR30250:SF21">
    <property type="entry name" value="LIPID II FLIPPASE MURJ"/>
    <property type="match status" value="1"/>
</dbReference>
<dbReference type="InterPro" id="IPR024923">
    <property type="entry name" value="PG_synth_SpoVB"/>
</dbReference>
<dbReference type="EMBL" id="FMWL01000001">
    <property type="protein sequence ID" value="SCZ76133.1"/>
    <property type="molecule type" value="Genomic_DNA"/>
</dbReference>
<feature type="transmembrane region" description="Helical" evidence="6">
    <location>
        <begin position="426"/>
        <end position="450"/>
    </location>
</feature>
<dbReference type="GO" id="GO:0005886">
    <property type="term" value="C:plasma membrane"/>
    <property type="evidence" value="ECO:0007669"/>
    <property type="project" value="UniProtKB-SubCell"/>
</dbReference>
<feature type="transmembrane region" description="Helical" evidence="6">
    <location>
        <begin position="98"/>
        <end position="119"/>
    </location>
</feature>
<dbReference type="OrthoDB" id="9775950at2"/>
<dbReference type="CDD" id="cd13124">
    <property type="entry name" value="MATE_SpoVB_like"/>
    <property type="match status" value="1"/>
</dbReference>
<dbReference type="Proteomes" id="UP000199208">
    <property type="component" value="Unassembled WGS sequence"/>
</dbReference>
<keyword evidence="2" id="KW-1003">Cell membrane</keyword>
<evidence type="ECO:0000256" key="3">
    <source>
        <dbReference type="ARBA" id="ARBA00022692"/>
    </source>
</evidence>
<organism evidence="7 8">
    <name type="scientific">Acidaminobacter hydrogenoformans DSM 2784</name>
    <dbReference type="NCBI Taxonomy" id="1120920"/>
    <lineage>
        <taxon>Bacteria</taxon>
        <taxon>Bacillati</taxon>
        <taxon>Bacillota</taxon>
        <taxon>Clostridia</taxon>
        <taxon>Peptostreptococcales</taxon>
        <taxon>Acidaminobacteraceae</taxon>
        <taxon>Acidaminobacter</taxon>
    </lineage>
</organism>
<evidence type="ECO:0000313" key="8">
    <source>
        <dbReference type="Proteomes" id="UP000199208"/>
    </source>
</evidence>
<proteinExistence type="predicted"/>
<evidence type="ECO:0000256" key="5">
    <source>
        <dbReference type="ARBA" id="ARBA00023136"/>
    </source>
</evidence>
<evidence type="ECO:0000256" key="6">
    <source>
        <dbReference type="SAM" id="Phobius"/>
    </source>
</evidence>
<evidence type="ECO:0000256" key="1">
    <source>
        <dbReference type="ARBA" id="ARBA00004651"/>
    </source>
</evidence>
<dbReference type="STRING" id="1120920.SAMN03080599_00085"/>
<sequence>MATPDKNKNSSSTFIRGAAILGAAAILVKVLGAFFRIPLGNIIGDKGMSYYQGAYAYYIMLLTASTAGIPTAIAKIVSERLAKGNERGAMRIVKVSNVLMLVIGAGTALLLFVFAPWITEANENYGSLMSMKALAPALFFVSVMAVYRGYFQGRQMMEPFAISQVVEQLFRVVGGLGLAIVFLQSGFEYAAAGATFGATTGAVIGFITVYYMYRKFVKTSGIDFQQGDDVHEPFWKVLGEILMIAIPITIGASVMPIMSLFDASIVIVRLKEIGFSGAEAESLYGQLSGFAQSIVNLPQVITAAVQISIVPAIANLRTRMDFKGLTHNVETGMRLAMIIGLPAAAGISLLAEPIIRLLYFNQPDVWVTTGKILAVYGWGIIFLSLYQITTGIIQGFGKPILPAIFLMAGAVFKLVLNYYLVSIPSLNVLGAAIATVTAFGVAAVLNVVYIMTREEINLNISKVFTRPVIDTVVMGLVVVASHALLSALIPGRLATVSAIMLGGFVYLIMLFVTETITDEDMDMMPGGAKLKKLGAKLRLRK</sequence>
<keyword evidence="5 6" id="KW-0472">Membrane</keyword>
<dbReference type="AlphaFoldDB" id="A0A1G5RPT0"/>
<keyword evidence="4 6" id="KW-1133">Transmembrane helix</keyword>
<evidence type="ECO:0000256" key="4">
    <source>
        <dbReference type="ARBA" id="ARBA00022989"/>
    </source>
</evidence>
<accession>A0A1G5RPT0</accession>
<feature type="transmembrane region" description="Helical" evidence="6">
    <location>
        <begin position="55"/>
        <end position="77"/>
    </location>
</feature>
<gene>
    <name evidence="7" type="ORF">SAMN03080599_00085</name>
</gene>
<feature type="transmembrane region" description="Helical" evidence="6">
    <location>
        <begin position="241"/>
        <end position="270"/>
    </location>
</feature>
<comment type="subcellular location">
    <subcellularLocation>
        <location evidence="1">Cell membrane</location>
        <topology evidence="1">Multi-pass membrane protein</topology>
    </subcellularLocation>
</comment>
<dbReference type="InterPro" id="IPR050833">
    <property type="entry name" value="Poly_Biosynth_Transport"/>
</dbReference>
<dbReference type="InterPro" id="IPR002797">
    <property type="entry name" value="Polysacc_synth"/>
</dbReference>
<dbReference type="RefSeq" id="WP_092588912.1">
    <property type="nucleotide sequence ID" value="NZ_FMWL01000001.1"/>
</dbReference>
<dbReference type="Pfam" id="PF01943">
    <property type="entry name" value="Polysacc_synt"/>
    <property type="match status" value="1"/>
</dbReference>
<feature type="transmembrane region" description="Helical" evidence="6">
    <location>
        <begin position="335"/>
        <end position="359"/>
    </location>
</feature>
<feature type="transmembrane region" description="Helical" evidence="6">
    <location>
        <begin position="400"/>
        <end position="420"/>
    </location>
</feature>
<protein>
    <submittedName>
        <fullName evidence="7">Stage V sporulation protein B</fullName>
    </submittedName>
</protein>
<evidence type="ECO:0000313" key="7">
    <source>
        <dbReference type="EMBL" id="SCZ76133.1"/>
    </source>
</evidence>
<dbReference type="PIRSF" id="PIRSF038958">
    <property type="entry name" value="PG_synth_SpoVB"/>
    <property type="match status" value="1"/>
</dbReference>
<feature type="transmembrane region" description="Helical" evidence="6">
    <location>
        <begin position="290"/>
        <end position="314"/>
    </location>
</feature>
<evidence type="ECO:0000256" key="2">
    <source>
        <dbReference type="ARBA" id="ARBA00022475"/>
    </source>
</evidence>
<feature type="transmembrane region" description="Helical" evidence="6">
    <location>
        <begin position="14"/>
        <end position="35"/>
    </location>
</feature>
<feature type="transmembrane region" description="Helical" evidence="6">
    <location>
        <begin position="168"/>
        <end position="187"/>
    </location>
</feature>
<feature type="transmembrane region" description="Helical" evidence="6">
    <location>
        <begin position="125"/>
        <end position="147"/>
    </location>
</feature>
<dbReference type="PANTHER" id="PTHR30250">
    <property type="entry name" value="PST FAMILY PREDICTED COLANIC ACID TRANSPORTER"/>
    <property type="match status" value="1"/>
</dbReference>
<reference evidence="7 8" key="1">
    <citation type="submission" date="2016-10" db="EMBL/GenBank/DDBJ databases">
        <authorList>
            <person name="de Groot N.N."/>
        </authorList>
    </citation>
    <scope>NUCLEOTIDE SEQUENCE [LARGE SCALE GENOMIC DNA]</scope>
    <source>
        <strain evidence="7 8">DSM 2784</strain>
    </source>
</reference>
<feature type="transmembrane region" description="Helical" evidence="6">
    <location>
        <begin position="471"/>
        <end position="489"/>
    </location>
</feature>
<keyword evidence="3 6" id="KW-0812">Transmembrane</keyword>
<feature type="transmembrane region" description="Helical" evidence="6">
    <location>
        <begin position="193"/>
        <end position="213"/>
    </location>
</feature>
<keyword evidence="8" id="KW-1185">Reference proteome</keyword>